<dbReference type="InterPro" id="IPR029021">
    <property type="entry name" value="Prot-tyrosine_phosphatase-like"/>
</dbReference>
<sequence length="246" mass="26605">MHSQFNRHLPVKGTYNIRDLGGYTAGDSRTQWRRILRADGLHRLDAEGMDNLVSEGVTTVIDLRHEGELATQPNPFSANPAVAYHNVSLFDQLAPEPGESGDVLLELYKLALTTRQPAIAEVLTIIAEAPEGTVLFHCTAGKDRTGIVSALLLSLAGVEAGLIVEDYALTSQMIAPMVEEIIANAAERGADIESFRPLLASEPSTMHATIAHLEENYGTAVAYLERIGLPAAVIDRLRNRLLGEAS</sequence>
<keyword evidence="3" id="KW-1185">Reference proteome</keyword>
<dbReference type="SUPFAM" id="SSF52799">
    <property type="entry name" value="(Phosphotyrosine protein) phosphatases II"/>
    <property type="match status" value="1"/>
</dbReference>
<dbReference type="InterPro" id="IPR016130">
    <property type="entry name" value="Tyr_Pase_AS"/>
</dbReference>
<name>A0AA41QJ84_9HYPH</name>
<dbReference type="EMBL" id="JALAZD010000001">
    <property type="protein sequence ID" value="MCI0125629.1"/>
    <property type="molecule type" value="Genomic_DNA"/>
</dbReference>
<dbReference type="Proteomes" id="UP001156140">
    <property type="component" value="Unassembled WGS sequence"/>
</dbReference>
<dbReference type="AlphaFoldDB" id="A0AA41QJ84"/>
<reference evidence="2" key="1">
    <citation type="submission" date="2022-03" db="EMBL/GenBank/DDBJ databases">
        <title>The complete genome sequence of a Methyloterrigena soli.</title>
        <authorList>
            <person name="Zi Z."/>
        </authorList>
    </citation>
    <scope>NUCLEOTIDE SEQUENCE</scope>
    <source>
        <strain evidence="2">M48</strain>
    </source>
</reference>
<protein>
    <submittedName>
        <fullName evidence="2">Tyrosine-protein phosphatase</fullName>
    </submittedName>
</protein>
<evidence type="ECO:0000256" key="1">
    <source>
        <dbReference type="ARBA" id="ARBA00009580"/>
    </source>
</evidence>
<dbReference type="InterPro" id="IPR026893">
    <property type="entry name" value="Tyr/Ser_Pase_IphP-type"/>
</dbReference>
<dbReference type="Gene3D" id="3.90.190.10">
    <property type="entry name" value="Protein tyrosine phosphatase superfamily"/>
    <property type="match status" value="1"/>
</dbReference>
<evidence type="ECO:0000313" key="3">
    <source>
        <dbReference type="Proteomes" id="UP001156140"/>
    </source>
</evidence>
<dbReference type="PANTHER" id="PTHR31126:SF1">
    <property type="entry name" value="TYROSINE SPECIFIC PROTEIN PHOSPHATASES DOMAIN-CONTAINING PROTEIN"/>
    <property type="match status" value="1"/>
</dbReference>
<dbReference type="RefSeq" id="WP_281734801.1">
    <property type="nucleotide sequence ID" value="NZ_JAKETQ010000001.1"/>
</dbReference>
<organism evidence="2 3">
    <name type="scientific">Paradevosia shaoguanensis</name>
    <dbReference type="NCBI Taxonomy" id="1335043"/>
    <lineage>
        <taxon>Bacteria</taxon>
        <taxon>Pseudomonadati</taxon>
        <taxon>Pseudomonadota</taxon>
        <taxon>Alphaproteobacteria</taxon>
        <taxon>Hyphomicrobiales</taxon>
        <taxon>Devosiaceae</taxon>
        <taxon>Paradevosia</taxon>
    </lineage>
</organism>
<dbReference type="PROSITE" id="PS00383">
    <property type="entry name" value="TYR_PHOSPHATASE_1"/>
    <property type="match status" value="1"/>
</dbReference>
<accession>A0AA41QJ84</accession>
<gene>
    <name evidence="2" type="ORF">ML536_02195</name>
</gene>
<dbReference type="PANTHER" id="PTHR31126">
    <property type="entry name" value="TYROSINE-PROTEIN PHOSPHATASE"/>
    <property type="match status" value="1"/>
</dbReference>
<comment type="similarity">
    <text evidence="1">Belongs to the protein-tyrosine phosphatase family.</text>
</comment>
<comment type="caution">
    <text evidence="2">The sequence shown here is derived from an EMBL/GenBank/DDBJ whole genome shotgun (WGS) entry which is preliminary data.</text>
</comment>
<evidence type="ECO:0000313" key="2">
    <source>
        <dbReference type="EMBL" id="MCI0125629.1"/>
    </source>
</evidence>
<dbReference type="GO" id="GO:0004721">
    <property type="term" value="F:phosphoprotein phosphatase activity"/>
    <property type="evidence" value="ECO:0007669"/>
    <property type="project" value="InterPro"/>
</dbReference>
<dbReference type="Pfam" id="PF13350">
    <property type="entry name" value="Y_phosphatase3"/>
    <property type="match status" value="1"/>
</dbReference>
<proteinExistence type="inferred from homology"/>